<evidence type="ECO:0000256" key="3">
    <source>
        <dbReference type="ARBA" id="ARBA00038502"/>
    </source>
</evidence>
<protein>
    <submittedName>
        <fullName evidence="5">GCN5 family acetyltransferase</fullName>
    </submittedName>
</protein>
<dbReference type="AlphaFoldDB" id="A0AAE2A6J8"/>
<dbReference type="PANTHER" id="PTHR43792">
    <property type="entry name" value="GNAT FAMILY, PUTATIVE (AFU_ORTHOLOGUE AFUA_3G00765)-RELATED-RELATED"/>
    <property type="match status" value="1"/>
</dbReference>
<dbReference type="PANTHER" id="PTHR43792:SF8">
    <property type="entry name" value="[RIBOSOMAL PROTEIN US5]-ALANINE N-ACETYLTRANSFERASE"/>
    <property type="match status" value="1"/>
</dbReference>
<dbReference type="InterPro" id="IPR000182">
    <property type="entry name" value="GNAT_dom"/>
</dbReference>
<dbReference type="InterPro" id="IPR051531">
    <property type="entry name" value="N-acetyltransferase"/>
</dbReference>
<accession>A0AAE2A6J8</accession>
<dbReference type="GO" id="GO:0016747">
    <property type="term" value="F:acyltransferase activity, transferring groups other than amino-acyl groups"/>
    <property type="evidence" value="ECO:0007669"/>
    <property type="project" value="InterPro"/>
</dbReference>
<dbReference type="RefSeq" id="WP_039769064.1">
    <property type="nucleotide sequence ID" value="NZ_JTGH01000012.1"/>
</dbReference>
<evidence type="ECO:0000259" key="4">
    <source>
        <dbReference type="PROSITE" id="PS51186"/>
    </source>
</evidence>
<name>A0AAE2A6J8_PSEFL</name>
<dbReference type="PROSITE" id="PS51186">
    <property type="entry name" value="GNAT"/>
    <property type="match status" value="1"/>
</dbReference>
<feature type="domain" description="N-acetyltransferase" evidence="4">
    <location>
        <begin position="31"/>
        <end position="176"/>
    </location>
</feature>
<evidence type="ECO:0000313" key="6">
    <source>
        <dbReference type="Proteomes" id="UP000031587"/>
    </source>
</evidence>
<evidence type="ECO:0000313" key="5">
    <source>
        <dbReference type="EMBL" id="KIF59392.1"/>
    </source>
</evidence>
<sequence>MEFALMAGGESLRVRTPDPALYLAFQQALNVSYPEHSEFLSWARVHTTEEQALESLLKARDEFDSETGERRFFIVTADGAAIIGCIGLKPRGRNRYVVGYWANSEHSGKGYLRAALTQLLGRFPDATFYLTTSSANLRSQHLAAAAGFLLIRVHLQARHSEQHGVQDTYVYRVAAKSRAKKSPQERGRTVVS</sequence>
<dbReference type="EMBL" id="JTGH01000012">
    <property type="protein sequence ID" value="KIF59392.1"/>
    <property type="molecule type" value="Genomic_DNA"/>
</dbReference>
<evidence type="ECO:0000256" key="2">
    <source>
        <dbReference type="ARBA" id="ARBA00023315"/>
    </source>
</evidence>
<comment type="similarity">
    <text evidence="3">Belongs to the acetyltransferase family. RimJ subfamily.</text>
</comment>
<dbReference type="Proteomes" id="UP000031587">
    <property type="component" value="Unassembled WGS sequence"/>
</dbReference>
<reference evidence="5 6" key="1">
    <citation type="submission" date="2014-11" db="EMBL/GenBank/DDBJ databases">
        <title>Draft genome sequence of Pseudomonas fluorescens strains SF4c SF39a.</title>
        <authorList>
            <person name="Underwood G.E."/>
            <person name="Ly L.K."/>
            <person name="Bitzer A.S."/>
            <person name="Godino A."/>
            <person name="Bucci V."/>
            <person name="Fischer S."/>
            <person name="Silby M.W."/>
        </authorList>
    </citation>
    <scope>NUCLEOTIDE SEQUENCE [LARGE SCALE GENOMIC DNA]</scope>
    <source>
        <strain evidence="5 6">SF4c</strain>
    </source>
</reference>
<dbReference type="SUPFAM" id="SSF55729">
    <property type="entry name" value="Acyl-CoA N-acyltransferases (Nat)"/>
    <property type="match status" value="1"/>
</dbReference>
<dbReference type="Pfam" id="PF13302">
    <property type="entry name" value="Acetyltransf_3"/>
    <property type="match status" value="1"/>
</dbReference>
<dbReference type="Gene3D" id="3.40.630.30">
    <property type="match status" value="1"/>
</dbReference>
<keyword evidence="2" id="KW-0012">Acyltransferase</keyword>
<gene>
    <name evidence="5" type="ORF">QS95_14620</name>
</gene>
<dbReference type="InterPro" id="IPR016181">
    <property type="entry name" value="Acyl_CoA_acyltransferase"/>
</dbReference>
<organism evidence="5 6">
    <name type="scientific">Pseudomonas fluorescens</name>
    <dbReference type="NCBI Taxonomy" id="294"/>
    <lineage>
        <taxon>Bacteria</taxon>
        <taxon>Pseudomonadati</taxon>
        <taxon>Pseudomonadota</taxon>
        <taxon>Gammaproteobacteria</taxon>
        <taxon>Pseudomonadales</taxon>
        <taxon>Pseudomonadaceae</taxon>
        <taxon>Pseudomonas</taxon>
    </lineage>
</organism>
<comment type="caution">
    <text evidence="5">The sequence shown here is derived from an EMBL/GenBank/DDBJ whole genome shotgun (WGS) entry which is preliminary data.</text>
</comment>
<proteinExistence type="inferred from homology"/>
<evidence type="ECO:0000256" key="1">
    <source>
        <dbReference type="ARBA" id="ARBA00022679"/>
    </source>
</evidence>
<keyword evidence="1" id="KW-0808">Transferase</keyword>